<dbReference type="PANTHER" id="PTHR47331:SF1">
    <property type="entry name" value="GAG-LIKE PROTEIN"/>
    <property type="match status" value="1"/>
</dbReference>
<keyword evidence="1" id="KW-0175">Coiled coil</keyword>
<protein>
    <recommendedName>
        <fullName evidence="3">Integrase catalytic domain-containing protein</fullName>
    </recommendedName>
</protein>
<dbReference type="InterPro" id="IPR000477">
    <property type="entry name" value="RT_dom"/>
</dbReference>
<dbReference type="EMBL" id="CAJEWN010002193">
    <property type="protein sequence ID" value="CAD2202421.1"/>
    <property type="molecule type" value="Genomic_DNA"/>
</dbReference>
<dbReference type="Pfam" id="PF05585">
    <property type="entry name" value="DUF1758"/>
    <property type="match status" value="1"/>
</dbReference>
<evidence type="ECO:0000256" key="1">
    <source>
        <dbReference type="SAM" id="Coils"/>
    </source>
</evidence>
<dbReference type="InterPro" id="IPR008042">
    <property type="entry name" value="Retrotrans_Pao"/>
</dbReference>
<dbReference type="InterPro" id="IPR041588">
    <property type="entry name" value="Integrase_H2C2"/>
</dbReference>
<reference evidence="4 5" key="1">
    <citation type="submission" date="2020-08" db="EMBL/GenBank/DDBJ databases">
        <authorList>
            <person name="Koutsovoulos G."/>
            <person name="Danchin GJ E."/>
        </authorList>
    </citation>
    <scope>NUCLEOTIDE SEQUENCE [LARGE SCALE GENOMIC DNA]</scope>
</reference>
<dbReference type="InterPro" id="IPR043502">
    <property type="entry name" value="DNA/RNA_pol_sf"/>
</dbReference>
<dbReference type="Pfam" id="PF00078">
    <property type="entry name" value="RVT_1"/>
    <property type="match status" value="1"/>
</dbReference>
<dbReference type="Pfam" id="PF17921">
    <property type="entry name" value="Integrase_H2C2"/>
    <property type="match status" value="1"/>
</dbReference>
<dbReference type="Gene3D" id="3.10.10.10">
    <property type="entry name" value="HIV Type 1 Reverse Transcriptase, subunit A, domain 1"/>
    <property type="match status" value="1"/>
</dbReference>
<evidence type="ECO:0000259" key="3">
    <source>
        <dbReference type="PROSITE" id="PS50994"/>
    </source>
</evidence>
<dbReference type="InterPro" id="IPR043128">
    <property type="entry name" value="Rev_trsase/Diguanyl_cyclase"/>
</dbReference>
<dbReference type="Gene3D" id="3.30.70.270">
    <property type="match status" value="1"/>
</dbReference>
<dbReference type="PROSITE" id="PS50994">
    <property type="entry name" value="INTEGRASE"/>
    <property type="match status" value="1"/>
</dbReference>
<evidence type="ECO:0000313" key="4">
    <source>
        <dbReference type="EMBL" id="CAD2202421.1"/>
    </source>
</evidence>
<dbReference type="InterPro" id="IPR008737">
    <property type="entry name" value="DUF1758"/>
</dbReference>
<dbReference type="GO" id="GO:0015074">
    <property type="term" value="P:DNA integration"/>
    <property type="evidence" value="ECO:0007669"/>
    <property type="project" value="InterPro"/>
</dbReference>
<dbReference type="InterPro" id="IPR005312">
    <property type="entry name" value="DUF1759"/>
</dbReference>
<dbReference type="Gene3D" id="1.10.340.70">
    <property type="match status" value="1"/>
</dbReference>
<dbReference type="Proteomes" id="UP000580250">
    <property type="component" value="Unassembled WGS sequence"/>
</dbReference>
<dbReference type="Pfam" id="PF05380">
    <property type="entry name" value="Peptidase_A17"/>
    <property type="match status" value="1"/>
</dbReference>
<comment type="caution">
    <text evidence="4">The sequence shown here is derived from an EMBL/GenBank/DDBJ whole genome shotgun (WGS) entry which is preliminary data.</text>
</comment>
<gene>
    <name evidence="4" type="ORF">MENT_LOCUS56053</name>
</gene>
<feature type="coiled-coil region" evidence="1">
    <location>
        <begin position="44"/>
        <end position="71"/>
    </location>
</feature>
<dbReference type="InterPro" id="IPR036397">
    <property type="entry name" value="RNaseH_sf"/>
</dbReference>
<dbReference type="Gene3D" id="3.30.420.10">
    <property type="entry name" value="Ribonuclease H-like superfamily/Ribonuclease H"/>
    <property type="match status" value="1"/>
</dbReference>
<dbReference type="PANTHER" id="PTHR47331">
    <property type="entry name" value="PHD-TYPE DOMAIN-CONTAINING PROTEIN"/>
    <property type="match status" value="1"/>
</dbReference>
<organism evidence="4 5">
    <name type="scientific">Meloidogyne enterolobii</name>
    <name type="common">Root-knot nematode worm</name>
    <name type="synonym">Meloidogyne mayaguensis</name>
    <dbReference type="NCBI Taxonomy" id="390850"/>
    <lineage>
        <taxon>Eukaryota</taxon>
        <taxon>Metazoa</taxon>
        <taxon>Ecdysozoa</taxon>
        <taxon>Nematoda</taxon>
        <taxon>Chromadorea</taxon>
        <taxon>Rhabditida</taxon>
        <taxon>Tylenchina</taxon>
        <taxon>Tylenchomorpha</taxon>
        <taxon>Tylenchoidea</taxon>
        <taxon>Meloidogynidae</taxon>
        <taxon>Meloidogyninae</taxon>
        <taxon>Meloidogyne</taxon>
    </lineage>
</organism>
<dbReference type="SUPFAM" id="SSF53098">
    <property type="entry name" value="Ribonuclease H-like"/>
    <property type="match status" value="1"/>
</dbReference>
<dbReference type="GO" id="GO:0003676">
    <property type="term" value="F:nucleic acid binding"/>
    <property type="evidence" value="ECO:0007669"/>
    <property type="project" value="InterPro"/>
</dbReference>
<accession>A0A6V7XT24</accession>
<dbReference type="OrthoDB" id="5870662at2759"/>
<feature type="domain" description="Integrase catalytic" evidence="3">
    <location>
        <begin position="1480"/>
        <end position="1617"/>
    </location>
</feature>
<evidence type="ECO:0000313" key="5">
    <source>
        <dbReference type="Proteomes" id="UP000580250"/>
    </source>
</evidence>
<feature type="region of interest" description="Disordered" evidence="2">
    <location>
        <begin position="328"/>
        <end position="349"/>
    </location>
</feature>
<proteinExistence type="predicted"/>
<dbReference type="Pfam" id="PF03564">
    <property type="entry name" value="DUF1759"/>
    <property type="match status" value="1"/>
</dbReference>
<dbReference type="SUPFAM" id="SSF56672">
    <property type="entry name" value="DNA/RNA polymerases"/>
    <property type="match status" value="1"/>
</dbReference>
<dbReference type="GO" id="GO:0042575">
    <property type="term" value="C:DNA polymerase complex"/>
    <property type="evidence" value="ECO:0007669"/>
    <property type="project" value="UniProtKB-ARBA"/>
</dbReference>
<evidence type="ECO:0000256" key="2">
    <source>
        <dbReference type="SAM" id="MobiDB-lite"/>
    </source>
</evidence>
<dbReference type="InterPro" id="IPR012337">
    <property type="entry name" value="RNaseH-like_sf"/>
</dbReference>
<sequence>MSKPLKSATKRAAESIQIILDQPVPKEPEEEENPDYLLEVCETLDLLNNDIEEMTDAYNDLKEANNKWSSLIQRSTQIEKPLNEAAYDEATNLYKIDDTLNEAGKRLRKLKESERKLKLIRRREERKEKNLTMNNTNGQKSFGFSFKPPRQELSKFSGRHIDWPEWWQIYNATVHEAEGNDEVKHAVLKQCVIGEAKQLIAGLKLTDYDIAIELLKQKYGNEEDYTRNLHSQLENLAVCQNFQDCRKFAIELERICRLLENNDQNINGQGVWMSLEKKLTIPILREMQTKKALAKTMNINWNTEAFRKALREVIEKEEIVLSIHGKIPEKSGNRSEPKNSNKNREKELNRTLANVEVKNKKEKDKNKIEGGRRSPIYPCIFCGKKNHWGDECRKINSAKERRKKLIELKRCLFCIKPEHEGNCKKPIKCFHCREKHNTALCEETYKNKENNIKIEGEVLQNSAILRKPRQKRILLCREAVLFNPSNPDKNYKGIVFIDCGSQKSYIRKGIAQKLGLQTSQKEVQRIQPFPANRSPVIEFNAEIFRLGIEKHSKGQLIVEVGQLDNLNSLISQMPAVLTPEDENDIDLKSNKIPHSLVEPDVLLGVEYFFDLNLVRKKKLNCGLWLADSAIGPIIGGKGQISNNKNFPSIDRSNVVITEEDDFGNDTLEDKLEKLYSLDSIGINDISNQKLDEKIRNEFESKLTFKNGRYEAGWLWKDPCPKLPSNYRMAKSMLLNQIEDKQKKNPHHLALYEQTFADQVEKGIIEEIPRNQDDGGQIHYLTHFPVVREDKTFTKFRIVFNASGKSRKDNPSLNDCLHQGPVTIQDLCGLLMRCRLPTYLIAGDLQAAFLQISLRHEDRNCVRFLWVKDVKKPASSQNDEDLKIFRYARVTFGVNCSPSILGMTVDYHLAKYDSSTADKLKKAGYVDNFLIGAEEKSEVEKDILEARKIFQEAGWNFREIFTNAIKQLNAIPVDKLPIEARTTNLHSSAKQKILGIIWDTFYDALSLKLPVPKMTEEKQWTKRKVLATIAECFDPCGLISPALLKGKWLMQKLWEANLPWDNDLPEDLKTEWEEIATEYLNCSIIKIPRRVLSWKLTKQTNFQLCAFSDASDKALGFTIYLRSQKGADIESTLIFAKSRVKPKAQIGKCEAKLTIPRMELHAALLATKALEYTENMLDIKINKKTLWTDSQIVIHWLKSTSEQEPFIERRLRPIRKNTVKYIRTEENPADMTSRGIPPSELANNVLWFKGPEFLHEEEENWPKTELEYVPGERVEKLNPQPFHEMCLPIKEDAYLVEPDRFSSLKKLKKTIVYIFRAIKIKVIKKHTPKNEKLLKIKEVMETKACYPKPSEMELAEQFLIRESQKMNPPSEDTIQNLQLFKDNENIYRCKGRIELSNQNEETKYPIWLPKNSTLTDLIIIEAHEKMAHSGTNVVLATMRQKYWITRKKVERCVKKCQICKRYWIKPYAQPQFPTLPIERVNPFRPFMHSAVDYFGHVTIKTTNGDHQKRWVAVYTCTSTRAVHLEVAEDLSAQAFLHTFRRFIAQHKKPKLMISDNGTNFKAAEKVLTSIWKENQIQKYASDHEINWIFVTERAPWKNGLVERMVGLIKYKQLLTQGH</sequence>
<name>A0A6V7XT24_MELEN</name>
<dbReference type="InterPro" id="IPR001584">
    <property type="entry name" value="Integrase_cat-core"/>
</dbReference>